<evidence type="ECO:0000256" key="6">
    <source>
        <dbReference type="ARBA" id="ARBA00023306"/>
    </source>
</evidence>
<dbReference type="Pfam" id="PF03799">
    <property type="entry name" value="FtsQ_DivIB_C"/>
    <property type="match status" value="1"/>
</dbReference>
<keyword evidence="6 7" id="KW-0131">Cell cycle</keyword>
<keyword evidence="1 7" id="KW-1003">Cell membrane</keyword>
<gene>
    <name evidence="7" type="primary">ftsQ</name>
    <name evidence="10" type="ORF">H0I76_10750</name>
</gene>
<keyword evidence="2 7" id="KW-0997">Cell inner membrane</keyword>
<keyword evidence="11" id="KW-1185">Reference proteome</keyword>
<dbReference type="GO" id="GO:0032153">
    <property type="term" value="C:cell division site"/>
    <property type="evidence" value="ECO:0007669"/>
    <property type="project" value="UniProtKB-UniRule"/>
</dbReference>
<dbReference type="PANTHER" id="PTHR35851">
    <property type="entry name" value="CELL DIVISION PROTEIN FTSQ"/>
    <property type="match status" value="1"/>
</dbReference>
<dbReference type="EMBL" id="JAEHHL010000006">
    <property type="protein sequence ID" value="MBK0399672.1"/>
    <property type="molecule type" value="Genomic_DNA"/>
</dbReference>
<reference evidence="10" key="1">
    <citation type="submission" date="2020-12" db="EMBL/GenBank/DDBJ databases">
        <title>Bacterial taxonomy.</title>
        <authorList>
            <person name="Pan X."/>
        </authorList>
    </citation>
    <scope>NUCLEOTIDE SEQUENCE</scope>
    <source>
        <strain evidence="10">M0105</strain>
    </source>
</reference>
<dbReference type="Proteomes" id="UP000655420">
    <property type="component" value="Unassembled WGS sequence"/>
</dbReference>
<keyword evidence="3 7" id="KW-0132">Cell division</keyword>
<proteinExistence type="inferred from homology"/>
<comment type="subcellular location">
    <subcellularLocation>
        <location evidence="7">Cell inner membrane</location>
        <topology evidence="7">Single-pass type II membrane protein</topology>
    </subcellularLocation>
    <text evidence="7">Localizes to the division septum.</text>
</comment>
<dbReference type="GO" id="GO:0005886">
    <property type="term" value="C:plasma membrane"/>
    <property type="evidence" value="ECO:0007669"/>
    <property type="project" value="UniProtKB-SubCell"/>
</dbReference>
<evidence type="ECO:0000256" key="4">
    <source>
        <dbReference type="ARBA" id="ARBA00022692"/>
    </source>
</evidence>
<evidence type="ECO:0000256" key="2">
    <source>
        <dbReference type="ARBA" id="ARBA00022519"/>
    </source>
</evidence>
<sequence>MRAVRDEAEGAARPVDAPPRTGPGPSRLRYRMQRAWAKPGLRAFVTVYLPLSLVGVLGWRVVSDDDLRRLAETRATALWEAVAARPEFALKGIEIVGGSEALRARAHEAIGLGAGASSLEVDVAALRARIEALDAIRSAAVRLDPQGMLRVEIDAREAVALHRDASGELTLIDAEGVRIGAVSQRGLYPQLPLILGEGGERAVHDVLSLMDGAPDLVPRIRAFVRVGERRWDIVLEGERVIMLPAEAPGRALARVMALHYGEELLDRDIAVIDMRVPERPTLRLTPSGVEAHRLRQAVSAEGGKDT</sequence>
<evidence type="ECO:0000313" key="10">
    <source>
        <dbReference type="EMBL" id="MBK0399672.1"/>
    </source>
</evidence>
<dbReference type="RefSeq" id="WP_200609869.1">
    <property type="nucleotide sequence ID" value="NZ_JAEHHL010000006.1"/>
</dbReference>
<evidence type="ECO:0000256" key="7">
    <source>
        <dbReference type="HAMAP-Rule" id="MF_00911"/>
    </source>
</evidence>
<dbReference type="InterPro" id="IPR026579">
    <property type="entry name" value="FtsQ"/>
</dbReference>
<comment type="function">
    <text evidence="7">Essential cell division protein.</text>
</comment>
<comment type="similarity">
    <text evidence="7">Belongs to the FtsQ/DivIB family. FtsQ subfamily.</text>
</comment>
<evidence type="ECO:0000256" key="8">
    <source>
        <dbReference type="SAM" id="MobiDB-lite"/>
    </source>
</evidence>
<evidence type="ECO:0000313" key="11">
    <source>
        <dbReference type="Proteomes" id="UP000655420"/>
    </source>
</evidence>
<dbReference type="AlphaFoldDB" id="A0A8J7SFP6"/>
<keyword evidence="7" id="KW-0472">Membrane</keyword>
<feature type="compositionally biased region" description="Basic and acidic residues" evidence="8">
    <location>
        <begin position="1"/>
        <end position="10"/>
    </location>
</feature>
<dbReference type="PANTHER" id="PTHR35851:SF1">
    <property type="entry name" value="CELL DIVISION PROTEIN FTSQ"/>
    <property type="match status" value="1"/>
</dbReference>
<dbReference type="GO" id="GO:0043093">
    <property type="term" value="P:FtsZ-dependent cytokinesis"/>
    <property type="evidence" value="ECO:0007669"/>
    <property type="project" value="UniProtKB-UniRule"/>
</dbReference>
<accession>A0A8J7SFP6</accession>
<protein>
    <recommendedName>
        <fullName evidence="7">Cell division protein FtsQ</fullName>
    </recommendedName>
</protein>
<evidence type="ECO:0000256" key="5">
    <source>
        <dbReference type="ARBA" id="ARBA00022989"/>
    </source>
</evidence>
<evidence type="ECO:0000256" key="3">
    <source>
        <dbReference type="ARBA" id="ARBA00022618"/>
    </source>
</evidence>
<dbReference type="InterPro" id="IPR005548">
    <property type="entry name" value="Cell_div_FtsQ/DivIB_C"/>
</dbReference>
<keyword evidence="5 7" id="KW-1133">Transmembrane helix</keyword>
<feature type="transmembrane region" description="Helical" evidence="7">
    <location>
        <begin position="41"/>
        <end position="62"/>
    </location>
</feature>
<evidence type="ECO:0000259" key="9">
    <source>
        <dbReference type="Pfam" id="PF03799"/>
    </source>
</evidence>
<dbReference type="GO" id="GO:0090529">
    <property type="term" value="P:cell septum assembly"/>
    <property type="evidence" value="ECO:0007669"/>
    <property type="project" value="InterPro"/>
</dbReference>
<name>A0A8J7SFP6_9RHOB</name>
<evidence type="ECO:0000256" key="1">
    <source>
        <dbReference type="ARBA" id="ARBA00022475"/>
    </source>
</evidence>
<organism evidence="10 11">
    <name type="scientific">Thermohalobaculum xanthum</name>
    <dbReference type="NCBI Taxonomy" id="2753746"/>
    <lineage>
        <taxon>Bacteria</taxon>
        <taxon>Pseudomonadati</taxon>
        <taxon>Pseudomonadota</taxon>
        <taxon>Alphaproteobacteria</taxon>
        <taxon>Rhodobacterales</taxon>
        <taxon>Paracoccaceae</taxon>
        <taxon>Thermohalobaculum</taxon>
    </lineage>
</organism>
<keyword evidence="4 7" id="KW-0812">Transmembrane</keyword>
<dbReference type="HAMAP" id="MF_00911">
    <property type="entry name" value="FtsQ_subfam"/>
    <property type="match status" value="1"/>
</dbReference>
<comment type="caution">
    <text evidence="10">The sequence shown here is derived from an EMBL/GenBank/DDBJ whole genome shotgun (WGS) entry which is preliminary data.</text>
</comment>
<feature type="region of interest" description="Disordered" evidence="8">
    <location>
        <begin position="1"/>
        <end position="26"/>
    </location>
</feature>
<feature type="domain" description="Cell division protein FtsQ/DivIB C-terminal" evidence="9">
    <location>
        <begin position="164"/>
        <end position="275"/>
    </location>
</feature>